<feature type="transmembrane region" description="Helical" evidence="5">
    <location>
        <begin position="6"/>
        <end position="26"/>
    </location>
</feature>
<dbReference type="EMBL" id="FOOE01000016">
    <property type="protein sequence ID" value="SFF94122.1"/>
    <property type="molecule type" value="Genomic_DNA"/>
</dbReference>
<keyword evidence="3 5" id="KW-1133">Transmembrane helix</keyword>
<feature type="transmembrane region" description="Helical" evidence="5">
    <location>
        <begin position="146"/>
        <end position="169"/>
    </location>
</feature>
<sequence>MDFICKSPLFGIVLSILAFEIGLYINKKLKSPIFNPLLISIALIILFLCIFNIPLENFNVGGNMISLFLAPATSVLAISIYNQIDMLKKNFLPVISGAFVGSLVSMGSVFLLSKAFGLDKALTASLIPKSVTTPIAIEISSQLSGIVPVTVAAVIITGILGSILSPVLIKIFRVKDPMAAGIAIGTCSHAVGTSKAIELGEVEGSMSGVAICIAGIMTVIISLFL</sequence>
<name>A0A1I2MRP6_9CLOT</name>
<evidence type="ECO:0000313" key="8">
    <source>
        <dbReference type="Proteomes" id="UP000182135"/>
    </source>
</evidence>
<keyword evidence="4 5" id="KW-0472">Membrane</keyword>
<protein>
    <submittedName>
        <fullName evidence="6">LrgB family protein</fullName>
    </submittedName>
    <submittedName>
        <fullName evidence="7">TIGR00659 family protein</fullName>
    </submittedName>
</protein>
<dbReference type="InterPro" id="IPR007300">
    <property type="entry name" value="CidB/LrgB"/>
</dbReference>
<dbReference type="RefSeq" id="WP_027637993.1">
    <property type="nucleotide sequence ID" value="NZ_BAAACD010000024.1"/>
</dbReference>
<evidence type="ECO:0000256" key="3">
    <source>
        <dbReference type="ARBA" id="ARBA00022989"/>
    </source>
</evidence>
<dbReference type="GO" id="GO:0016020">
    <property type="term" value="C:membrane"/>
    <property type="evidence" value="ECO:0007669"/>
    <property type="project" value="UniProtKB-SubCell"/>
</dbReference>
<accession>A0A1I2MRP6</accession>
<dbReference type="Proteomes" id="UP000182135">
    <property type="component" value="Unassembled WGS sequence"/>
</dbReference>
<evidence type="ECO:0000256" key="5">
    <source>
        <dbReference type="SAM" id="Phobius"/>
    </source>
</evidence>
<keyword evidence="8" id="KW-1185">Reference proteome</keyword>
<dbReference type="GeneID" id="90544456"/>
<evidence type="ECO:0000313" key="6">
    <source>
        <dbReference type="EMBL" id="PWL52948.1"/>
    </source>
</evidence>
<evidence type="ECO:0000313" key="9">
    <source>
        <dbReference type="Proteomes" id="UP000246114"/>
    </source>
</evidence>
<evidence type="ECO:0000256" key="4">
    <source>
        <dbReference type="ARBA" id="ARBA00023136"/>
    </source>
</evidence>
<dbReference type="eggNOG" id="COG1346">
    <property type="taxonomic scope" value="Bacteria"/>
</dbReference>
<dbReference type="EMBL" id="QAMZ01000043">
    <property type="protein sequence ID" value="PWL52948.1"/>
    <property type="molecule type" value="Genomic_DNA"/>
</dbReference>
<evidence type="ECO:0000256" key="1">
    <source>
        <dbReference type="ARBA" id="ARBA00004141"/>
    </source>
</evidence>
<reference evidence="7 8" key="1">
    <citation type="submission" date="2016-10" db="EMBL/GenBank/DDBJ databases">
        <authorList>
            <person name="de Groot N.N."/>
        </authorList>
    </citation>
    <scope>NUCLEOTIDE SEQUENCE [LARGE SCALE GENOMIC DNA]</scope>
    <source>
        <strain evidence="7 8">NLAE-zl-G419</strain>
    </source>
</reference>
<comment type="subcellular location">
    <subcellularLocation>
        <location evidence="1">Membrane</location>
        <topology evidence="1">Multi-pass membrane protein</topology>
    </subcellularLocation>
</comment>
<proteinExistence type="predicted"/>
<dbReference type="PANTHER" id="PTHR30249:SF0">
    <property type="entry name" value="PLASTIDAL GLYCOLATE_GLYCERATE TRANSLOCATOR 1, CHLOROPLASTIC"/>
    <property type="match status" value="1"/>
</dbReference>
<dbReference type="OrthoDB" id="9811701at2"/>
<dbReference type="STRING" id="1529.SAMN04487885_11665"/>
<gene>
    <name evidence="6" type="ORF">DBY38_08715</name>
    <name evidence="7" type="ORF">SAMN04487885_11665</name>
</gene>
<keyword evidence="2 5" id="KW-0812">Transmembrane</keyword>
<evidence type="ECO:0000313" key="7">
    <source>
        <dbReference type="EMBL" id="SFF94122.1"/>
    </source>
</evidence>
<dbReference type="PANTHER" id="PTHR30249">
    <property type="entry name" value="PUTATIVE SEROTONIN TRANSPORTER"/>
    <property type="match status" value="1"/>
</dbReference>
<evidence type="ECO:0000256" key="2">
    <source>
        <dbReference type="ARBA" id="ARBA00022692"/>
    </source>
</evidence>
<dbReference type="Pfam" id="PF04172">
    <property type="entry name" value="LrgB"/>
    <property type="match status" value="1"/>
</dbReference>
<reference evidence="6 9" key="2">
    <citation type="submission" date="2018-03" db="EMBL/GenBank/DDBJ databases">
        <title>The uncultured portion of the human microbiome is neutrally assembled.</title>
        <authorList>
            <person name="Jeraldo P."/>
            <person name="Boardman L."/>
            <person name="White B.A."/>
            <person name="Nelson H."/>
            <person name="Goldenfeld N."/>
            <person name="Chia N."/>
        </authorList>
    </citation>
    <scope>NUCLEOTIDE SEQUENCE [LARGE SCALE GENOMIC DNA]</scope>
    <source>
        <strain evidence="6">CIM:MAG 903</strain>
    </source>
</reference>
<dbReference type="Proteomes" id="UP000246114">
    <property type="component" value="Unassembled WGS sequence"/>
</dbReference>
<dbReference type="AlphaFoldDB" id="A0A1I2MRP6"/>
<feature type="transmembrane region" description="Helical" evidence="5">
    <location>
        <begin position="65"/>
        <end position="84"/>
    </location>
</feature>
<feature type="transmembrane region" description="Helical" evidence="5">
    <location>
        <begin position="91"/>
        <end position="112"/>
    </location>
</feature>
<feature type="transmembrane region" description="Helical" evidence="5">
    <location>
        <begin position="204"/>
        <end position="224"/>
    </location>
</feature>
<organism evidence="7 8">
    <name type="scientific">Clostridium cadaveris</name>
    <dbReference type="NCBI Taxonomy" id="1529"/>
    <lineage>
        <taxon>Bacteria</taxon>
        <taxon>Bacillati</taxon>
        <taxon>Bacillota</taxon>
        <taxon>Clostridia</taxon>
        <taxon>Eubacteriales</taxon>
        <taxon>Clostridiaceae</taxon>
        <taxon>Clostridium</taxon>
    </lineage>
</organism>
<feature type="transmembrane region" description="Helical" evidence="5">
    <location>
        <begin position="33"/>
        <end position="53"/>
    </location>
</feature>